<dbReference type="AlphaFoldDB" id="A0AAV5U8I4"/>
<dbReference type="Proteomes" id="UP001432027">
    <property type="component" value="Unassembled WGS sequence"/>
</dbReference>
<gene>
    <name evidence="2" type="ORF">PENTCL1PPCAC_25370</name>
</gene>
<dbReference type="PANTHER" id="PTHR46707">
    <property type="entry name" value="PROTEIN CBG07468"/>
    <property type="match status" value="1"/>
</dbReference>
<comment type="caution">
    <text evidence="2">The sequence shown here is derived from an EMBL/GenBank/DDBJ whole genome shotgun (WGS) entry which is preliminary data.</text>
</comment>
<organism evidence="2 3">
    <name type="scientific">Pristionchus entomophagus</name>
    <dbReference type="NCBI Taxonomy" id="358040"/>
    <lineage>
        <taxon>Eukaryota</taxon>
        <taxon>Metazoa</taxon>
        <taxon>Ecdysozoa</taxon>
        <taxon>Nematoda</taxon>
        <taxon>Chromadorea</taxon>
        <taxon>Rhabditida</taxon>
        <taxon>Rhabditina</taxon>
        <taxon>Diplogasteromorpha</taxon>
        <taxon>Diplogasteroidea</taxon>
        <taxon>Neodiplogasteridae</taxon>
        <taxon>Pristionchus</taxon>
    </lineage>
</organism>
<evidence type="ECO:0000313" key="3">
    <source>
        <dbReference type="Proteomes" id="UP001432027"/>
    </source>
</evidence>
<dbReference type="EMBL" id="BTSX01000006">
    <property type="protein sequence ID" value="GMT03196.1"/>
    <property type="molecule type" value="Genomic_DNA"/>
</dbReference>
<evidence type="ECO:0000313" key="2">
    <source>
        <dbReference type="EMBL" id="GMT03196.1"/>
    </source>
</evidence>
<keyword evidence="3" id="KW-1185">Reference proteome</keyword>
<evidence type="ECO:0000259" key="1">
    <source>
        <dbReference type="Pfam" id="PF01549"/>
    </source>
</evidence>
<reference evidence="2" key="1">
    <citation type="submission" date="2023-10" db="EMBL/GenBank/DDBJ databases">
        <title>Genome assembly of Pristionchus species.</title>
        <authorList>
            <person name="Yoshida K."/>
            <person name="Sommer R.J."/>
        </authorList>
    </citation>
    <scope>NUCLEOTIDE SEQUENCE</scope>
    <source>
        <strain evidence="2">RS0144</strain>
    </source>
</reference>
<name>A0AAV5U8I4_9BILA</name>
<dbReference type="PANTHER" id="PTHR46707:SF1">
    <property type="entry name" value="COEXPRESSED WITH POLYCYSTINS-RELATED"/>
    <property type="match status" value="1"/>
</dbReference>
<dbReference type="Pfam" id="PF01549">
    <property type="entry name" value="ShK"/>
    <property type="match status" value="1"/>
</dbReference>
<feature type="domain" description="ShKT" evidence="1">
    <location>
        <begin position="2"/>
        <end position="32"/>
    </location>
</feature>
<feature type="non-terminal residue" evidence="2">
    <location>
        <position position="1"/>
    </location>
</feature>
<dbReference type="InterPro" id="IPR003582">
    <property type="entry name" value="ShKT_dom"/>
</dbReference>
<dbReference type="Gene3D" id="1.10.10.1940">
    <property type="match status" value="1"/>
</dbReference>
<feature type="non-terminal residue" evidence="2">
    <location>
        <position position="101"/>
    </location>
</feature>
<accession>A0AAV5U8I4</accession>
<sequence length="101" mass="10627">SDSRCADWKAGGFCTNPNYSEAMKKQQCCKTCAAPSVPNPVTTCAVIYDGEKTEVVNSGPTTAMEPVNSKVSSKALSKVFVKTGCTLKLNSDPFTQANGSP</sequence>
<protein>
    <recommendedName>
        <fullName evidence="1">ShKT domain-containing protein</fullName>
    </recommendedName>
</protein>
<proteinExistence type="predicted"/>